<evidence type="ECO:0000313" key="2">
    <source>
        <dbReference type="Proteomes" id="UP000065261"/>
    </source>
</evidence>
<accession>A0A0U2WES0</accession>
<gene>
    <name evidence="1" type="ORF">PTRA_a2453</name>
</gene>
<name>A0A0U2WES0_9GAMM</name>
<sequence>MKPIEKAKAQKLVLKLESGNFDENDIDNIFMRLRAYSHGNRIFREIADFVAHNDERNQGISVESLEAFYLSFKYFLEYVSPKKSLDIGSPFPLYVKKLMKYQIDKCKDADLKEKFNVTKQRLKSRVDSIFSEDKKNKKAFMKKPKISDDTIGALQHILGFIGSHPAFDQEQVILELLAVIKANKLHVNEAELLKHSDKIAACVALLLHDATFEYGGHKQGFCKISCEKTSISYNQKFVDKDGNPSEHKESFGNIQVQGHVVLEKDGKDLTVCYPLMTTNLSVEDWCDDDMFVVEPITEDHPNYLHRKVIFDQDLCFTEGGKIGVIHT</sequence>
<dbReference type="KEGG" id="ptn:PTRA_a2453"/>
<protein>
    <submittedName>
        <fullName evidence="1">Uncharacterized protein</fullName>
    </submittedName>
</protein>
<reference evidence="1 2" key="1">
    <citation type="submission" date="2015-03" db="EMBL/GenBank/DDBJ databases">
        <authorList>
            <person name="Murphy D."/>
        </authorList>
    </citation>
    <scope>NUCLEOTIDE SEQUENCE [LARGE SCALE GENOMIC DNA]</scope>
    <source>
        <strain evidence="1 2">KMM 520</strain>
    </source>
</reference>
<evidence type="ECO:0000313" key="1">
    <source>
        <dbReference type="EMBL" id="ALS33543.1"/>
    </source>
</evidence>
<dbReference type="EMBL" id="CP011034">
    <property type="protein sequence ID" value="ALS33543.1"/>
    <property type="molecule type" value="Genomic_DNA"/>
</dbReference>
<proteinExistence type="predicted"/>
<dbReference type="PATRIC" id="fig|1315283.4.peg.2135"/>
<dbReference type="OrthoDB" id="7032183at2"/>
<dbReference type="Proteomes" id="UP000065261">
    <property type="component" value="Chromosome I"/>
</dbReference>
<dbReference type="AlphaFoldDB" id="A0A0U2WES0"/>
<dbReference type="RefSeq" id="WP_058373763.1">
    <property type="nucleotide sequence ID" value="NZ_CP011034.1"/>
</dbReference>
<organism evidence="1">
    <name type="scientific">Pseudoalteromonas translucida KMM 520</name>
    <dbReference type="NCBI Taxonomy" id="1315283"/>
    <lineage>
        <taxon>Bacteria</taxon>
        <taxon>Pseudomonadati</taxon>
        <taxon>Pseudomonadota</taxon>
        <taxon>Gammaproteobacteria</taxon>
        <taxon>Alteromonadales</taxon>
        <taxon>Pseudoalteromonadaceae</taxon>
        <taxon>Pseudoalteromonas</taxon>
    </lineage>
</organism>